<comment type="subcellular location">
    <subcellularLocation>
        <location evidence="1">Nucleus</location>
    </subcellularLocation>
</comment>
<sequence length="188" mass="21489">MAARLVRRADAAFKNFKGIRRNNPELFVKRISWVTGALELTDHFSQFGKVRNITLPFDLRTGLHKGFAFISFENNDFYENIRKFEGKHIIDDEEVICSLASEEKSLLLTGTNVTLFDSESSSKMDFSKTKPDNEVETIEFVGAEKNNKEKEVTCETNSQVISINDMNFQNCKTRTSETNFATEITTSY</sequence>
<protein>
    <submittedName>
        <fullName evidence="7">RRM domain-containing protein</fullName>
    </submittedName>
</protein>
<dbReference type="GO" id="GO:0003723">
    <property type="term" value="F:RNA binding"/>
    <property type="evidence" value="ECO:0007669"/>
    <property type="project" value="UniProtKB-UniRule"/>
</dbReference>
<dbReference type="Gene3D" id="3.30.70.330">
    <property type="match status" value="1"/>
</dbReference>
<name>A0A182ECB4_ONCOC</name>
<dbReference type="Proteomes" id="UP000271087">
    <property type="component" value="Unassembled WGS sequence"/>
</dbReference>
<dbReference type="GO" id="GO:0010468">
    <property type="term" value="P:regulation of gene expression"/>
    <property type="evidence" value="ECO:0007669"/>
    <property type="project" value="TreeGrafter"/>
</dbReference>
<dbReference type="OrthoDB" id="5850064at2759"/>
<dbReference type="Pfam" id="PF00076">
    <property type="entry name" value="RRM_1"/>
    <property type="match status" value="1"/>
</dbReference>
<evidence type="ECO:0000313" key="7">
    <source>
        <dbReference type="WBParaSite" id="nOo.2.0.1.t05708-RA"/>
    </source>
</evidence>
<evidence type="ECO:0000313" key="5">
    <source>
        <dbReference type="EMBL" id="VDK78883.1"/>
    </source>
</evidence>
<keyword evidence="2" id="KW-0539">Nucleus</keyword>
<evidence type="ECO:0000256" key="2">
    <source>
        <dbReference type="ARBA" id="ARBA00023242"/>
    </source>
</evidence>
<dbReference type="STRING" id="42157.A0A182ECB4"/>
<feature type="domain" description="RRM" evidence="4">
    <location>
        <begin position="24"/>
        <end position="102"/>
    </location>
</feature>
<evidence type="ECO:0000256" key="3">
    <source>
        <dbReference type="PROSITE-ProRule" id="PRU00176"/>
    </source>
</evidence>
<dbReference type="EMBL" id="UYRW01001587">
    <property type="protein sequence ID" value="VDK78883.1"/>
    <property type="molecule type" value="Genomic_DNA"/>
</dbReference>
<evidence type="ECO:0000259" key="4">
    <source>
        <dbReference type="PROSITE" id="PS50102"/>
    </source>
</evidence>
<dbReference type="GO" id="GO:0005654">
    <property type="term" value="C:nucleoplasm"/>
    <property type="evidence" value="ECO:0007669"/>
    <property type="project" value="TreeGrafter"/>
</dbReference>
<dbReference type="GO" id="GO:0000785">
    <property type="term" value="C:chromatin"/>
    <property type="evidence" value="ECO:0007669"/>
    <property type="project" value="TreeGrafter"/>
</dbReference>
<reference evidence="7" key="1">
    <citation type="submission" date="2016-06" db="UniProtKB">
        <authorList>
            <consortium name="WormBaseParasite"/>
        </authorList>
    </citation>
    <scope>IDENTIFICATION</scope>
</reference>
<dbReference type="InterPro" id="IPR035979">
    <property type="entry name" value="RBD_domain_sf"/>
</dbReference>
<keyword evidence="3" id="KW-0694">RNA-binding</keyword>
<organism evidence="7">
    <name type="scientific">Onchocerca ochengi</name>
    <name type="common">Filarial nematode worm</name>
    <dbReference type="NCBI Taxonomy" id="42157"/>
    <lineage>
        <taxon>Eukaryota</taxon>
        <taxon>Metazoa</taxon>
        <taxon>Ecdysozoa</taxon>
        <taxon>Nematoda</taxon>
        <taxon>Chromadorea</taxon>
        <taxon>Rhabditida</taxon>
        <taxon>Spirurina</taxon>
        <taxon>Spiruromorpha</taxon>
        <taxon>Filarioidea</taxon>
        <taxon>Onchocercidae</taxon>
        <taxon>Onchocerca</taxon>
    </lineage>
</organism>
<gene>
    <name evidence="5" type="ORF">NOO_LOCUS5708</name>
</gene>
<dbReference type="AlphaFoldDB" id="A0A182ECB4"/>
<dbReference type="WBParaSite" id="nOo.2.0.1.t05708-RA">
    <property type="protein sequence ID" value="nOo.2.0.1.t05708-RA"/>
    <property type="gene ID" value="nOo.2.0.1.g05708"/>
</dbReference>
<dbReference type="InterPro" id="IPR012677">
    <property type="entry name" value="Nucleotide-bd_a/b_plait_sf"/>
</dbReference>
<dbReference type="PANTHER" id="PTHR48033">
    <property type="entry name" value="RNA-BINDING (RRM/RBD/RNP MOTIFS) FAMILY PROTEIN"/>
    <property type="match status" value="1"/>
</dbReference>
<dbReference type="PANTHER" id="PTHR48033:SF9">
    <property type="entry name" value="TAR DNA-BINDING PROTEIN 43"/>
    <property type="match status" value="1"/>
</dbReference>
<dbReference type="PROSITE" id="PS50102">
    <property type="entry name" value="RRM"/>
    <property type="match status" value="1"/>
</dbReference>
<accession>A0A182ECB4</accession>
<evidence type="ECO:0000256" key="1">
    <source>
        <dbReference type="ARBA" id="ARBA00004123"/>
    </source>
</evidence>
<dbReference type="SUPFAM" id="SSF54928">
    <property type="entry name" value="RNA-binding domain, RBD"/>
    <property type="match status" value="1"/>
</dbReference>
<dbReference type="InterPro" id="IPR000504">
    <property type="entry name" value="RRM_dom"/>
</dbReference>
<proteinExistence type="predicted"/>
<reference evidence="5 6" key="2">
    <citation type="submission" date="2018-08" db="EMBL/GenBank/DDBJ databases">
        <authorList>
            <person name="Laetsch R D."/>
            <person name="Stevens L."/>
            <person name="Kumar S."/>
            <person name="Blaxter L. M."/>
        </authorList>
    </citation>
    <scope>NUCLEOTIDE SEQUENCE [LARGE SCALE GENOMIC DNA]</scope>
</reference>
<keyword evidence="6" id="KW-1185">Reference proteome</keyword>
<dbReference type="SMART" id="SM00360">
    <property type="entry name" value="RRM"/>
    <property type="match status" value="1"/>
</dbReference>
<evidence type="ECO:0000313" key="6">
    <source>
        <dbReference type="Proteomes" id="UP000271087"/>
    </source>
</evidence>